<name>A0A401L4X6_ASPAW</name>
<dbReference type="InterPro" id="IPR057634">
    <property type="entry name" value="PAH_ZNF598/HEL2"/>
</dbReference>
<evidence type="ECO:0000256" key="10">
    <source>
        <dbReference type="ARBA" id="ARBA00022833"/>
    </source>
</evidence>
<dbReference type="STRING" id="105351.A0A401L4X6"/>
<feature type="region of interest" description="Disordered" evidence="13">
    <location>
        <begin position="963"/>
        <end position="1019"/>
    </location>
</feature>
<feature type="region of interest" description="Disordered" evidence="13">
    <location>
        <begin position="69"/>
        <end position="134"/>
    </location>
</feature>
<comment type="caution">
    <text evidence="17">The sequence shown here is derived from an EMBL/GenBank/DDBJ whole genome shotgun (WGS) entry which is preliminary data.</text>
</comment>
<dbReference type="AlphaFoldDB" id="A0A401L4X6"/>
<evidence type="ECO:0000313" key="18">
    <source>
        <dbReference type="Proteomes" id="UP000286921"/>
    </source>
</evidence>
<dbReference type="CDD" id="cd10567">
    <property type="entry name" value="SWIB-MDM2_like"/>
    <property type="match status" value="1"/>
</dbReference>
<feature type="domain" description="DEK-C" evidence="16">
    <location>
        <begin position="5"/>
        <end position="60"/>
    </location>
</feature>
<evidence type="ECO:0000256" key="8">
    <source>
        <dbReference type="ARBA" id="ARBA00022723"/>
    </source>
</evidence>
<feature type="compositionally biased region" description="Basic and acidic residues" evidence="13">
    <location>
        <begin position="109"/>
        <end position="119"/>
    </location>
</feature>
<accession>A0A401L4X6</accession>
<protein>
    <recommendedName>
        <fullName evidence="4">RING-type E3 ubiquitin transferase</fullName>
        <ecNumber evidence="4">2.3.2.27</ecNumber>
    </recommendedName>
</protein>
<feature type="region of interest" description="Disordered" evidence="13">
    <location>
        <begin position="781"/>
        <end position="816"/>
    </location>
</feature>
<evidence type="ECO:0000259" key="16">
    <source>
        <dbReference type="PROSITE" id="PS51998"/>
    </source>
</evidence>
<dbReference type="PANTHER" id="PTHR22938">
    <property type="entry name" value="ZINC FINGER PROTEIN 598"/>
    <property type="match status" value="1"/>
</dbReference>
<evidence type="ECO:0000256" key="1">
    <source>
        <dbReference type="ARBA" id="ARBA00000900"/>
    </source>
</evidence>
<feature type="compositionally biased region" description="Low complexity" evidence="13">
    <location>
        <begin position="976"/>
        <end position="990"/>
    </location>
</feature>
<dbReference type="SMART" id="SM00151">
    <property type="entry name" value="SWIB"/>
    <property type="match status" value="1"/>
</dbReference>
<evidence type="ECO:0000256" key="2">
    <source>
        <dbReference type="ARBA" id="ARBA00004496"/>
    </source>
</evidence>
<dbReference type="Pfam" id="PF02201">
    <property type="entry name" value="SWIB"/>
    <property type="match status" value="1"/>
</dbReference>
<keyword evidence="9 12" id="KW-0863">Zinc-finger</keyword>
<evidence type="ECO:0000256" key="4">
    <source>
        <dbReference type="ARBA" id="ARBA00012483"/>
    </source>
</evidence>
<keyword evidence="7" id="KW-0808">Transferase</keyword>
<comment type="similarity">
    <text evidence="11">Belongs to the ZNF598/HEL2 family.</text>
</comment>
<feature type="region of interest" description="Disordered" evidence="13">
    <location>
        <begin position="150"/>
        <end position="207"/>
    </location>
</feature>
<dbReference type="Gene3D" id="1.10.245.10">
    <property type="entry name" value="SWIB/MDM2 domain"/>
    <property type="match status" value="1"/>
</dbReference>
<evidence type="ECO:0000259" key="15">
    <source>
        <dbReference type="PROSITE" id="PS51925"/>
    </source>
</evidence>
<dbReference type="GO" id="GO:0008270">
    <property type="term" value="F:zinc ion binding"/>
    <property type="evidence" value="ECO:0007669"/>
    <property type="project" value="UniProtKB-KW"/>
</dbReference>
<dbReference type="SUPFAM" id="SSF47592">
    <property type="entry name" value="SWIB/MDM2 domain"/>
    <property type="match status" value="1"/>
</dbReference>
<evidence type="ECO:0000313" key="17">
    <source>
        <dbReference type="EMBL" id="GCB26621.1"/>
    </source>
</evidence>
<evidence type="ECO:0000256" key="5">
    <source>
        <dbReference type="ARBA" id="ARBA00022490"/>
    </source>
</evidence>
<dbReference type="GO" id="GO:0016567">
    <property type="term" value="P:protein ubiquitination"/>
    <property type="evidence" value="ECO:0007669"/>
    <property type="project" value="TreeGrafter"/>
</dbReference>
<feature type="region of interest" description="Disordered" evidence="13">
    <location>
        <begin position="414"/>
        <end position="454"/>
    </location>
</feature>
<keyword evidence="6" id="KW-0597">Phosphoprotein</keyword>
<dbReference type="SUPFAM" id="SSF109715">
    <property type="entry name" value="DEK C-terminal domain"/>
    <property type="match status" value="1"/>
</dbReference>
<dbReference type="InterPro" id="IPR014876">
    <property type="entry name" value="DEK_C"/>
</dbReference>
<dbReference type="GO" id="GO:0005737">
    <property type="term" value="C:cytoplasm"/>
    <property type="evidence" value="ECO:0007669"/>
    <property type="project" value="UniProtKB-SubCell"/>
</dbReference>
<keyword evidence="8" id="KW-0479">Metal-binding</keyword>
<feature type="compositionally biased region" description="Polar residues" evidence="13">
    <location>
        <begin position="781"/>
        <end position="797"/>
    </location>
</feature>
<dbReference type="PROSITE" id="PS00028">
    <property type="entry name" value="ZINC_FINGER_C2H2_1"/>
    <property type="match status" value="1"/>
</dbReference>
<dbReference type="GO" id="GO:0043022">
    <property type="term" value="F:ribosome binding"/>
    <property type="evidence" value="ECO:0007669"/>
    <property type="project" value="TreeGrafter"/>
</dbReference>
<dbReference type="Pfam" id="PF25447">
    <property type="entry name" value="RING_ZNF598"/>
    <property type="match status" value="1"/>
</dbReference>
<dbReference type="InterPro" id="IPR013083">
    <property type="entry name" value="Znf_RING/FYVE/PHD"/>
</dbReference>
<sequence>MSLSPEARDQYIPIIDSILARSDLTTISSKTIRNGLQDEIGYDLTPHKLAIKQLIMERFDVCAAQKGIQTASETPATSASTTNGHGKDHDSVTPVEPSSPAQSSMSQKRQAESEEHSDTSSKTPPVKKQKPDNDIDADALFAAKLQAEENMRARQTRGASTRRSQPVKKKQPAKAKTSKKVKAEDDSDLESGSDSGKKVNRSGGFHKPLTLSPALSALLDGEVTLSRPQTVKRLWQYIHEHDLQDPNDRRQIRCDDAMRAVFKQDRIHMFTMTKILSQNLTGAMLTKHAAEPTFLPAARNVKAGPSTATTAYHPSAEIRCLVAQAHQSATRFPSQESKFWALPPPKTSPFLITSSNRPSIFPRFQCPNPSPPKLPERKAKVGAAVDEAAEEALELLANQDKPMVTITIPMMALEGGRSGNKPEASAAGGQGDTNAQTASEGKGKQPVTTEESDDADDGEVCFICASKVDHTSVSPCNHRTCHICALRLRALYKNKACAHCRTESNYVIFTDDHAKRYEDFKDSDFSQMDENLGIKYENNDIFEDTVLLLRYNCPDRGCDVACLGWPDLHRHVKSKHGRVMCDLCTRNKKVFTHEHELFTNAELRKHERHGDDVPGAIDQSGFRGHPECGFCRQRFYGDDELYAHCRDRHERCHICDRRSSGRQQQYYIDYNALEDHFQKDHFLCLDQECLEKKFVVFESQMDLKAHQLECHPNGLSKDARRDARTVDLSSFDIRTPYQPQRQRRGAGRGRDPNAEPLPVSSAQPLRRDEIAYQRQMAIQSAQSVSTRSFGGQLTRNDTQPVRAPARPTPTQTPPAATPVAEMEDLNLSADSGTPQEKARRLRHAAVVERASNLLGNDQNKLKEFRARVSSYRTTSISATELIDAFFSLFDTSSTELGKLIKELAEIYEDEGKRNALLKAWNDWRAINEDYPALPGPGGMLPGMSPGTVNGSGVGGKRVLRLKSSTAQSSRSYVGRSGAMPSSSSSSSAANPFPPLSSTTARSNPRSSTPAATTPWGAAAAAAPSAPASAFSSATSSRSASRAPARPVNANSAEAFPALPAAPKPNVLMAGLTRGTVRWDDRHKPSGNAWASRNDPGASSSNAEDDFPEFPAGGKKGKNKKGKQTLFHFG</sequence>
<feature type="compositionally biased region" description="Low complexity" evidence="13">
    <location>
        <begin position="70"/>
        <end position="82"/>
    </location>
</feature>
<feature type="compositionally biased region" description="Low complexity" evidence="13">
    <location>
        <begin position="1006"/>
        <end position="1019"/>
    </location>
</feature>
<feature type="domain" description="RING-type" evidence="14">
    <location>
        <begin position="461"/>
        <end position="501"/>
    </location>
</feature>
<dbReference type="PROSITE" id="PS51998">
    <property type="entry name" value="DEK_C"/>
    <property type="match status" value="1"/>
</dbReference>
<feature type="compositionally biased region" description="Basic residues" evidence="13">
    <location>
        <begin position="165"/>
        <end position="180"/>
    </location>
</feature>
<dbReference type="EC" id="2.3.2.27" evidence="4"/>
<dbReference type="InterPro" id="IPR056437">
    <property type="entry name" value="Znf-C2H2_ZNF598/HEL2"/>
</dbReference>
<dbReference type="Pfam" id="PF23230">
    <property type="entry name" value="zf-C2H2_13"/>
    <property type="match status" value="1"/>
</dbReference>
<organism evidence="17 18">
    <name type="scientific">Aspergillus awamori</name>
    <name type="common">Black koji mold</name>
    <dbReference type="NCBI Taxonomy" id="105351"/>
    <lineage>
        <taxon>Eukaryota</taxon>
        <taxon>Fungi</taxon>
        <taxon>Dikarya</taxon>
        <taxon>Ascomycota</taxon>
        <taxon>Pezizomycotina</taxon>
        <taxon>Eurotiomycetes</taxon>
        <taxon>Eurotiomycetidae</taxon>
        <taxon>Eurotiales</taxon>
        <taxon>Aspergillaceae</taxon>
        <taxon>Aspergillus</taxon>
    </lineage>
</organism>
<proteinExistence type="inferred from homology"/>
<dbReference type="SUPFAM" id="SSF57850">
    <property type="entry name" value="RING/U-box"/>
    <property type="match status" value="1"/>
</dbReference>
<dbReference type="InterPro" id="IPR041888">
    <property type="entry name" value="RING-HC_ZNF598/HEL2"/>
</dbReference>
<dbReference type="Proteomes" id="UP000286921">
    <property type="component" value="Unassembled WGS sequence"/>
</dbReference>
<feature type="region of interest" description="Disordered" evidence="13">
    <location>
        <begin position="1077"/>
        <end position="1129"/>
    </location>
</feature>
<keyword evidence="10" id="KW-0862">Zinc</keyword>
<dbReference type="Gene3D" id="3.30.40.10">
    <property type="entry name" value="Zinc/RING finger domain, C3HC4 (zinc finger)"/>
    <property type="match status" value="1"/>
</dbReference>
<dbReference type="GO" id="GO:0072344">
    <property type="term" value="P:rescue of stalled ribosome"/>
    <property type="evidence" value="ECO:0007669"/>
    <property type="project" value="InterPro"/>
</dbReference>
<comment type="catalytic activity">
    <reaction evidence="1">
        <text>S-ubiquitinyl-[E2 ubiquitin-conjugating enzyme]-L-cysteine + [acceptor protein]-L-lysine = [E2 ubiquitin-conjugating enzyme]-L-cysteine + N(6)-ubiquitinyl-[acceptor protein]-L-lysine.</text>
        <dbReference type="EC" id="2.3.2.27"/>
    </reaction>
</comment>
<keyword evidence="18" id="KW-1185">Reference proteome</keyword>
<dbReference type="Pfam" id="PF08766">
    <property type="entry name" value="DEK_C"/>
    <property type="match status" value="1"/>
</dbReference>
<feature type="region of interest" description="Disordered" evidence="13">
    <location>
        <begin position="713"/>
        <end position="765"/>
    </location>
</feature>
<feature type="compositionally biased region" description="Polar residues" evidence="13">
    <location>
        <begin position="99"/>
        <end position="108"/>
    </location>
</feature>
<dbReference type="PANTHER" id="PTHR22938:SF0">
    <property type="entry name" value="E3 UBIQUITIN-PROTEIN LIGASE ZNF598"/>
    <property type="match status" value="1"/>
</dbReference>
<dbReference type="InterPro" id="IPR036885">
    <property type="entry name" value="SWIB_MDM2_dom_sf"/>
</dbReference>
<dbReference type="SMART" id="SM00355">
    <property type="entry name" value="ZnF_C2H2"/>
    <property type="match status" value="4"/>
</dbReference>
<evidence type="ECO:0000259" key="14">
    <source>
        <dbReference type="PROSITE" id="PS50089"/>
    </source>
</evidence>
<feature type="compositionally biased region" description="Pro residues" evidence="13">
    <location>
        <begin position="806"/>
        <end position="816"/>
    </location>
</feature>
<dbReference type="InterPro" id="IPR001841">
    <property type="entry name" value="Znf_RING"/>
</dbReference>
<dbReference type="PROSITE" id="PS51925">
    <property type="entry name" value="SWIB_MDM2"/>
    <property type="match status" value="1"/>
</dbReference>
<dbReference type="InterPro" id="IPR044288">
    <property type="entry name" value="ZNF598/HEL2"/>
</dbReference>
<dbReference type="GO" id="GO:0061630">
    <property type="term" value="F:ubiquitin protein ligase activity"/>
    <property type="evidence" value="ECO:0007669"/>
    <property type="project" value="UniProtKB-EC"/>
</dbReference>
<dbReference type="CDD" id="cd16615">
    <property type="entry name" value="RING-HC_ZNF598"/>
    <property type="match status" value="1"/>
</dbReference>
<dbReference type="PROSITE" id="PS50089">
    <property type="entry name" value="ZF_RING_2"/>
    <property type="match status" value="1"/>
</dbReference>
<evidence type="ECO:0000256" key="3">
    <source>
        <dbReference type="ARBA" id="ARBA00004906"/>
    </source>
</evidence>
<evidence type="ECO:0000256" key="12">
    <source>
        <dbReference type="PROSITE-ProRule" id="PRU00175"/>
    </source>
</evidence>
<dbReference type="InterPro" id="IPR019835">
    <property type="entry name" value="SWIB_domain"/>
</dbReference>
<gene>
    <name evidence="17" type="ORF">AAWM_09506</name>
</gene>
<dbReference type="InterPro" id="IPR013087">
    <property type="entry name" value="Znf_C2H2_type"/>
</dbReference>
<evidence type="ECO:0000256" key="13">
    <source>
        <dbReference type="SAM" id="MobiDB-lite"/>
    </source>
</evidence>
<comment type="subcellular location">
    <subcellularLocation>
        <location evidence="2">Cytoplasm</location>
    </subcellularLocation>
</comment>
<evidence type="ECO:0000256" key="9">
    <source>
        <dbReference type="ARBA" id="ARBA00022771"/>
    </source>
</evidence>
<dbReference type="InterPro" id="IPR003121">
    <property type="entry name" value="SWIB_MDM2_domain"/>
</dbReference>
<evidence type="ECO:0000256" key="7">
    <source>
        <dbReference type="ARBA" id="ARBA00022679"/>
    </source>
</evidence>
<evidence type="ECO:0000256" key="11">
    <source>
        <dbReference type="ARBA" id="ARBA00035113"/>
    </source>
</evidence>
<evidence type="ECO:0000256" key="6">
    <source>
        <dbReference type="ARBA" id="ARBA00022553"/>
    </source>
</evidence>
<dbReference type="EMBL" id="BDHI01000028">
    <property type="protein sequence ID" value="GCB26621.1"/>
    <property type="molecule type" value="Genomic_DNA"/>
</dbReference>
<reference evidence="17 18" key="1">
    <citation type="submission" date="2016-09" db="EMBL/GenBank/DDBJ databases">
        <title>Aspergillus awamori IFM 58123T.</title>
        <authorList>
            <person name="Kusuya Y."/>
            <person name="Shimizu M."/>
            <person name="Takahashi H."/>
            <person name="Yaguchi T."/>
        </authorList>
    </citation>
    <scope>NUCLEOTIDE SEQUENCE [LARGE SCALE GENOMIC DNA]</scope>
    <source>
        <strain evidence="17 18">IFM 58123</strain>
    </source>
</reference>
<feature type="domain" description="DM2" evidence="15">
    <location>
        <begin position="204"/>
        <end position="282"/>
    </location>
</feature>
<dbReference type="Pfam" id="PF23202">
    <property type="entry name" value="PAH_ZNF598"/>
    <property type="match status" value="1"/>
</dbReference>
<comment type="pathway">
    <text evidence="3">Protein modification; protein ubiquitination.</text>
</comment>
<keyword evidence="5" id="KW-0963">Cytoplasm</keyword>